<sequence>MGIGYEHGPLRWSAVQVQYNHPYMLNGIDRAWIDEALKTAGARRCRRSTTSRRRRSRRAERMID</sequence>
<protein>
    <submittedName>
        <fullName evidence="2">Uncharacterized protein</fullName>
    </submittedName>
</protein>
<evidence type="ECO:0000256" key="1">
    <source>
        <dbReference type="SAM" id="MobiDB-lite"/>
    </source>
</evidence>
<accession>A0ABD4EAH2</accession>
<evidence type="ECO:0000313" key="3">
    <source>
        <dbReference type="Proteomes" id="UP000057910"/>
    </source>
</evidence>
<feature type="region of interest" description="Disordered" evidence="1">
    <location>
        <begin position="43"/>
        <end position="64"/>
    </location>
</feature>
<dbReference type="Proteomes" id="UP000057910">
    <property type="component" value="Unassembled WGS sequence"/>
</dbReference>
<reference evidence="2 3" key="1">
    <citation type="submission" date="2015-11" db="EMBL/GenBank/DDBJ databases">
        <title>Expanding the genomic diversity of Burkholderia species for the development of highly accurate diagnostics.</title>
        <authorList>
            <person name="Sahl J."/>
            <person name="Keim P."/>
            <person name="Wagner D."/>
        </authorList>
    </citation>
    <scope>NUCLEOTIDE SEQUENCE [LARGE SCALE GENOMIC DNA]</scope>
    <source>
        <strain evidence="2 3">MSMB1585WGS</strain>
    </source>
</reference>
<proteinExistence type="predicted"/>
<comment type="caution">
    <text evidence="2">The sequence shown here is derived from an EMBL/GenBank/DDBJ whole genome shotgun (WGS) entry which is preliminary data.</text>
</comment>
<gene>
    <name evidence="2" type="ORF">WJ68_35600</name>
</gene>
<name>A0ABD4EAH2_9BURK</name>
<dbReference type="EMBL" id="LPAD01000022">
    <property type="protein sequence ID" value="KVN90680.1"/>
    <property type="molecule type" value="Genomic_DNA"/>
</dbReference>
<organism evidence="2 3">
    <name type="scientific">Burkholderia ubonensis</name>
    <dbReference type="NCBI Taxonomy" id="101571"/>
    <lineage>
        <taxon>Bacteria</taxon>
        <taxon>Pseudomonadati</taxon>
        <taxon>Pseudomonadota</taxon>
        <taxon>Betaproteobacteria</taxon>
        <taxon>Burkholderiales</taxon>
        <taxon>Burkholderiaceae</taxon>
        <taxon>Burkholderia</taxon>
        <taxon>Burkholderia cepacia complex</taxon>
    </lineage>
</organism>
<dbReference type="AlphaFoldDB" id="A0ABD4EAH2"/>
<feature type="compositionally biased region" description="Basic residues" evidence="1">
    <location>
        <begin position="43"/>
        <end position="58"/>
    </location>
</feature>
<dbReference type="RefSeq" id="WP_060038191.1">
    <property type="nucleotide sequence ID" value="NZ_LPAD01000022.1"/>
</dbReference>
<evidence type="ECO:0000313" key="2">
    <source>
        <dbReference type="EMBL" id="KVN90680.1"/>
    </source>
</evidence>